<organism evidence="1 2">
    <name type="scientific">Neisseria meningitidis serogroup B / serotype 15 (strain H44/76)</name>
    <dbReference type="NCBI Taxonomy" id="909420"/>
    <lineage>
        <taxon>Bacteria</taxon>
        <taxon>Pseudomonadati</taxon>
        <taxon>Pseudomonadota</taxon>
        <taxon>Betaproteobacteria</taxon>
        <taxon>Neisseriales</taxon>
        <taxon>Neisseriaceae</taxon>
        <taxon>Neisseria</taxon>
    </lineage>
</organism>
<dbReference type="AlphaFoldDB" id="E6N0K0"/>
<dbReference type="Proteomes" id="UP000032707">
    <property type="component" value="Unassembled WGS sequence"/>
</dbReference>
<gene>
    <name evidence="1" type="ORF">NMH_2316</name>
</gene>
<evidence type="ECO:0000313" key="2">
    <source>
        <dbReference type="Proteomes" id="UP000032707"/>
    </source>
</evidence>
<name>E6N0K0_NEIMH</name>
<proteinExistence type="predicted"/>
<evidence type="ECO:0000313" key="1">
    <source>
        <dbReference type="EMBL" id="EFV62654.1"/>
    </source>
</evidence>
<sequence>MFFHRVSFSVETPPFRAVESDSIWEGRNPFQIRMAHRAVLYVSSCVLKHKCVYSIRLMSAL</sequence>
<protein>
    <submittedName>
        <fullName evidence="1">Uncharacterized protein</fullName>
    </submittedName>
</protein>
<accession>E6N0K0</accession>
<reference evidence="1 2" key="1">
    <citation type="journal article" date="2011" name="J. Bacteriol.">
        <title>Genome sequence of Neisseria meningitidis serogroup B strain H44/76.</title>
        <authorList>
            <person name="Piet J.R."/>
            <person name="Huis In 't Veld R.A."/>
            <person name="van Schaik B.D."/>
            <person name="van Kampen A.H."/>
            <person name="Baas F."/>
            <person name="van de Beek D."/>
            <person name="Pannekoek Y."/>
            <person name="van der Ende A."/>
        </authorList>
    </citation>
    <scope>NUCLEOTIDE SEQUENCE [LARGE SCALE GENOMIC DNA]</scope>
    <source>
        <strain evidence="1 2">H44/76</strain>
    </source>
</reference>
<dbReference type="EMBL" id="AEQZ01000045">
    <property type="protein sequence ID" value="EFV62654.1"/>
    <property type="molecule type" value="Genomic_DNA"/>
</dbReference>
<dbReference type="PATRIC" id="fig|909420.4.peg.2556"/>
<comment type="caution">
    <text evidence="1">The sequence shown here is derived from an EMBL/GenBank/DDBJ whole genome shotgun (WGS) entry which is preliminary data.</text>
</comment>